<reference evidence="2 3" key="1">
    <citation type="journal article" date="2019" name="Int. J. Syst. Evol. Microbiol.">
        <title>The Global Catalogue of Microorganisms (GCM) 10K type strain sequencing project: providing services to taxonomists for standard genome sequencing and annotation.</title>
        <authorList>
            <consortium name="The Broad Institute Genomics Platform"/>
            <consortium name="The Broad Institute Genome Sequencing Center for Infectious Disease"/>
            <person name="Wu L."/>
            <person name="Ma J."/>
        </authorList>
    </citation>
    <scope>NUCLEOTIDE SEQUENCE [LARGE SCALE GENOMIC DNA]</scope>
    <source>
        <strain evidence="2 3">NBRC 111368</strain>
    </source>
</reference>
<keyword evidence="1" id="KW-0472">Membrane</keyword>
<dbReference type="AlphaFoldDB" id="A0ABD5RZA3"/>
<comment type="caution">
    <text evidence="2">The sequence shown here is derived from an EMBL/GenBank/DDBJ whole genome shotgun (WGS) entry which is preliminary data.</text>
</comment>
<evidence type="ECO:0000313" key="2">
    <source>
        <dbReference type="EMBL" id="MFC6724718.1"/>
    </source>
</evidence>
<keyword evidence="3" id="KW-1185">Reference proteome</keyword>
<dbReference type="Proteomes" id="UP001596328">
    <property type="component" value="Unassembled WGS sequence"/>
</dbReference>
<name>A0ABD5RZA3_9EURY</name>
<dbReference type="EMBL" id="JBHSWU010000259">
    <property type="protein sequence ID" value="MFC6724718.1"/>
    <property type="molecule type" value="Genomic_DNA"/>
</dbReference>
<gene>
    <name evidence="2" type="ORF">ACFQE1_10090</name>
</gene>
<accession>A0ABD5RZA3</accession>
<organism evidence="2 3">
    <name type="scientific">Halobium palmae</name>
    <dbReference type="NCBI Taxonomy" id="1776492"/>
    <lineage>
        <taxon>Archaea</taxon>
        <taxon>Methanobacteriati</taxon>
        <taxon>Methanobacteriota</taxon>
        <taxon>Stenosarchaea group</taxon>
        <taxon>Halobacteria</taxon>
        <taxon>Halobacteriales</taxon>
        <taxon>Haloferacaceae</taxon>
        <taxon>Halobium</taxon>
    </lineage>
</organism>
<sequence length="131" mass="13733">MDSDGAFATWVRRHETEVLITGLAGVALVQLLSSERISVLAVAVGAVVYLLLWLFSHTTIGSKTPGVGKPLTRATSIIVFLSILMGIVLLNAAALAGQLPIPTPEFYGAVSGVLIGIFCVGVLFPTLRTIT</sequence>
<keyword evidence="1" id="KW-0812">Transmembrane</keyword>
<evidence type="ECO:0000256" key="1">
    <source>
        <dbReference type="SAM" id="Phobius"/>
    </source>
</evidence>
<feature type="transmembrane region" description="Helical" evidence="1">
    <location>
        <begin position="37"/>
        <end position="56"/>
    </location>
</feature>
<protein>
    <submittedName>
        <fullName evidence="2">Uncharacterized protein</fullName>
    </submittedName>
</protein>
<keyword evidence="1" id="KW-1133">Transmembrane helix</keyword>
<evidence type="ECO:0000313" key="3">
    <source>
        <dbReference type="Proteomes" id="UP001596328"/>
    </source>
</evidence>
<feature type="transmembrane region" description="Helical" evidence="1">
    <location>
        <begin position="106"/>
        <end position="127"/>
    </location>
</feature>
<proteinExistence type="predicted"/>
<feature type="transmembrane region" description="Helical" evidence="1">
    <location>
        <begin position="77"/>
        <end position="100"/>
    </location>
</feature>